<name>A0AAW5HXZ3_9BACT</name>
<reference evidence="2" key="1">
    <citation type="submission" date="2022-07" db="EMBL/GenBank/DDBJ databases">
        <title>Prevotella copri.</title>
        <authorList>
            <person name="Yang C."/>
        </authorList>
    </citation>
    <scope>NUCLEOTIDE SEQUENCE</scope>
    <source>
        <strain evidence="2">HF88</strain>
    </source>
</reference>
<protein>
    <submittedName>
        <fullName evidence="2">Uncharacterized protein</fullName>
    </submittedName>
</protein>
<proteinExistence type="predicted"/>
<evidence type="ECO:0000256" key="1">
    <source>
        <dbReference type="SAM" id="SignalP"/>
    </source>
</evidence>
<dbReference type="EMBL" id="JANDXR010000003">
    <property type="protein sequence ID" value="MCP9500803.1"/>
    <property type="molecule type" value="Genomic_DNA"/>
</dbReference>
<dbReference type="PROSITE" id="PS51257">
    <property type="entry name" value="PROKAR_LIPOPROTEIN"/>
    <property type="match status" value="1"/>
</dbReference>
<accession>A0AAW5HXZ3</accession>
<feature type="chain" id="PRO_5043577073" evidence="1">
    <location>
        <begin position="26"/>
        <end position="417"/>
    </location>
</feature>
<dbReference type="Proteomes" id="UP001206014">
    <property type="component" value="Unassembled WGS sequence"/>
</dbReference>
<dbReference type="RefSeq" id="WP_234563877.1">
    <property type="nucleotide sequence ID" value="NZ_JAJTTD010000003.1"/>
</dbReference>
<sequence length="417" mass="46752">MKKVFHKLRDYVLALLTLMAMSACSESLNTLGNSHFTKEGELIKKPSFAKLDYNSDIHFYIESSGSMNGFFRAGQPTSFKQDVYEIMSYYSPVTKDVNIMTNSGGIAGQLSLAQFQTAMNTGALECNASTQVPVMLRNIVSRLKKNDVAVLISDMKYSPVGSAAPAVLLTQYAAEVARIAENSKKAYSLICAISDYINKEGRVVTNESPYYYLVIGEQDKVSAVRNGIAIMLHRQKRFVDNLEIGYKYGSCPYSFGSPVNVVQFEKQPTFYGYDDSMGDCTISLKLHLETYRWAMSDKEILKKCFLCKANYGSKVSIADIKIEECNNDNLELKRSVVATIQLKVSNMVTDMEVLEWKLKIPYSEVVMPKMKSFLENANDENNPSKSYSLKHFIRGIGQGGVNYQPKPNYILISKSCM</sequence>
<evidence type="ECO:0000313" key="2">
    <source>
        <dbReference type="EMBL" id="MCP9500803.1"/>
    </source>
</evidence>
<feature type="signal peptide" evidence="1">
    <location>
        <begin position="1"/>
        <end position="25"/>
    </location>
</feature>
<dbReference type="AlphaFoldDB" id="A0AAW5HXZ3"/>
<evidence type="ECO:0000313" key="3">
    <source>
        <dbReference type="Proteomes" id="UP001206014"/>
    </source>
</evidence>
<comment type="caution">
    <text evidence="2">The sequence shown here is derived from an EMBL/GenBank/DDBJ whole genome shotgun (WGS) entry which is preliminary data.</text>
</comment>
<organism evidence="2 3">
    <name type="scientific">Segatella copri</name>
    <dbReference type="NCBI Taxonomy" id="165179"/>
    <lineage>
        <taxon>Bacteria</taxon>
        <taxon>Pseudomonadati</taxon>
        <taxon>Bacteroidota</taxon>
        <taxon>Bacteroidia</taxon>
        <taxon>Bacteroidales</taxon>
        <taxon>Prevotellaceae</taxon>
        <taxon>Segatella</taxon>
    </lineage>
</organism>
<gene>
    <name evidence="2" type="ORF">NND11_04455</name>
</gene>
<keyword evidence="1" id="KW-0732">Signal</keyword>